<dbReference type="InterPro" id="IPR036388">
    <property type="entry name" value="WH-like_DNA-bd_sf"/>
</dbReference>
<dbReference type="InterPro" id="IPR039425">
    <property type="entry name" value="RNA_pol_sigma-70-like"/>
</dbReference>
<evidence type="ECO:0000313" key="10">
    <source>
        <dbReference type="Proteomes" id="UP000295444"/>
    </source>
</evidence>
<reference evidence="9 10" key="1">
    <citation type="submission" date="2019-03" db="EMBL/GenBank/DDBJ databases">
        <title>Genomic Encyclopedia of Type Strains, Phase IV (KMG-IV): sequencing the most valuable type-strain genomes for metagenomic binning, comparative biology and taxonomic classification.</title>
        <authorList>
            <person name="Goeker M."/>
        </authorList>
    </citation>
    <scope>NUCLEOTIDE SEQUENCE [LARGE SCALE GENOMIC DNA]</scope>
    <source>
        <strain evidence="9 10">DSM 45361</strain>
    </source>
</reference>
<name>A0A4R6S662_LABRH</name>
<feature type="domain" description="RNA polymerase sigma factor 70 region 4 type 2" evidence="8">
    <location>
        <begin position="119"/>
        <end position="171"/>
    </location>
</feature>
<evidence type="ECO:0000259" key="8">
    <source>
        <dbReference type="Pfam" id="PF08281"/>
    </source>
</evidence>
<keyword evidence="2 6" id="KW-0805">Transcription regulation</keyword>
<dbReference type="RefSeq" id="WP_166659349.1">
    <property type="nucleotide sequence ID" value="NZ_SNXZ01000005.1"/>
</dbReference>
<keyword evidence="3 6" id="KW-0731">Sigma factor</keyword>
<dbReference type="PANTHER" id="PTHR43133">
    <property type="entry name" value="RNA POLYMERASE ECF-TYPE SIGMA FACTO"/>
    <property type="match status" value="1"/>
</dbReference>
<sequence>MRGTDEVLLRRVARGEADALTALYRRHAEGLFGFLQRLAGDRMLAEEILQDTLLAVWRGAERFEGRAQVRTWLYGIARRQAHNRLRSVRPAETALDDVPDVAEPAAGPEELALVRLDRDQVLAAVARLGLRHREVVVLAFVAELSQAEIADVVGVPVGTVKSRLHHARAALVHALAELEGTQR</sequence>
<comment type="caution">
    <text evidence="9">The sequence shown here is derived from an EMBL/GenBank/DDBJ whole genome shotgun (WGS) entry which is preliminary data.</text>
</comment>
<dbReference type="SUPFAM" id="SSF88659">
    <property type="entry name" value="Sigma3 and sigma4 domains of RNA polymerase sigma factors"/>
    <property type="match status" value="1"/>
</dbReference>
<dbReference type="PROSITE" id="PS01063">
    <property type="entry name" value="SIGMA70_ECF"/>
    <property type="match status" value="1"/>
</dbReference>
<evidence type="ECO:0000256" key="2">
    <source>
        <dbReference type="ARBA" id="ARBA00023015"/>
    </source>
</evidence>
<dbReference type="NCBIfam" id="TIGR02937">
    <property type="entry name" value="sigma70-ECF"/>
    <property type="match status" value="1"/>
</dbReference>
<keyword evidence="4 6" id="KW-0238">DNA-binding</keyword>
<comment type="similarity">
    <text evidence="1 6">Belongs to the sigma-70 factor family. ECF subfamily.</text>
</comment>
<evidence type="ECO:0000256" key="6">
    <source>
        <dbReference type="RuleBase" id="RU000716"/>
    </source>
</evidence>
<evidence type="ECO:0000313" key="9">
    <source>
        <dbReference type="EMBL" id="TDP94833.1"/>
    </source>
</evidence>
<evidence type="ECO:0000256" key="5">
    <source>
        <dbReference type="ARBA" id="ARBA00023163"/>
    </source>
</evidence>
<dbReference type="InterPro" id="IPR013325">
    <property type="entry name" value="RNA_pol_sigma_r2"/>
</dbReference>
<dbReference type="InterPro" id="IPR007627">
    <property type="entry name" value="RNA_pol_sigma70_r2"/>
</dbReference>
<evidence type="ECO:0000259" key="7">
    <source>
        <dbReference type="Pfam" id="PF04542"/>
    </source>
</evidence>
<keyword evidence="10" id="KW-1185">Reference proteome</keyword>
<dbReference type="InterPro" id="IPR014284">
    <property type="entry name" value="RNA_pol_sigma-70_dom"/>
</dbReference>
<dbReference type="GO" id="GO:0003677">
    <property type="term" value="F:DNA binding"/>
    <property type="evidence" value="ECO:0007669"/>
    <property type="project" value="UniProtKB-KW"/>
</dbReference>
<dbReference type="PANTHER" id="PTHR43133:SF32">
    <property type="entry name" value="BLR3042 PROTEIN"/>
    <property type="match status" value="1"/>
</dbReference>
<dbReference type="Gene3D" id="1.10.10.10">
    <property type="entry name" value="Winged helix-like DNA-binding domain superfamily/Winged helix DNA-binding domain"/>
    <property type="match status" value="1"/>
</dbReference>
<dbReference type="Proteomes" id="UP000295444">
    <property type="component" value="Unassembled WGS sequence"/>
</dbReference>
<dbReference type="InterPro" id="IPR013324">
    <property type="entry name" value="RNA_pol_sigma_r3/r4-like"/>
</dbReference>
<dbReference type="EMBL" id="SNXZ01000005">
    <property type="protein sequence ID" value="TDP94833.1"/>
    <property type="molecule type" value="Genomic_DNA"/>
</dbReference>
<dbReference type="AlphaFoldDB" id="A0A4R6S662"/>
<dbReference type="Gene3D" id="1.10.1740.10">
    <property type="match status" value="1"/>
</dbReference>
<keyword evidence="5 6" id="KW-0804">Transcription</keyword>
<gene>
    <name evidence="9" type="ORF">EV186_10565</name>
</gene>
<accession>A0A4R6S662</accession>
<organism evidence="9 10">
    <name type="scientific">Labedaea rhizosphaerae</name>
    <dbReference type="NCBI Taxonomy" id="598644"/>
    <lineage>
        <taxon>Bacteria</taxon>
        <taxon>Bacillati</taxon>
        <taxon>Actinomycetota</taxon>
        <taxon>Actinomycetes</taxon>
        <taxon>Pseudonocardiales</taxon>
        <taxon>Pseudonocardiaceae</taxon>
        <taxon>Labedaea</taxon>
    </lineage>
</organism>
<dbReference type="GO" id="GO:0006352">
    <property type="term" value="P:DNA-templated transcription initiation"/>
    <property type="evidence" value="ECO:0007669"/>
    <property type="project" value="InterPro"/>
</dbReference>
<evidence type="ECO:0000256" key="4">
    <source>
        <dbReference type="ARBA" id="ARBA00023125"/>
    </source>
</evidence>
<protein>
    <recommendedName>
        <fullName evidence="6">RNA polymerase sigma factor</fullName>
    </recommendedName>
</protein>
<evidence type="ECO:0000256" key="1">
    <source>
        <dbReference type="ARBA" id="ARBA00010641"/>
    </source>
</evidence>
<dbReference type="InterPro" id="IPR013249">
    <property type="entry name" value="RNA_pol_sigma70_r4_t2"/>
</dbReference>
<feature type="domain" description="RNA polymerase sigma-70 region 2" evidence="7">
    <location>
        <begin position="23"/>
        <end position="87"/>
    </location>
</feature>
<evidence type="ECO:0000256" key="3">
    <source>
        <dbReference type="ARBA" id="ARBA00023082"/>
    </source>
</evidence>
<dbReference type="CDD" id="cd06171">
    <property type="entry name" value="Sigma70_r4"/>
    <property type="match status" value="1"/>
</dbReference>
<dbReference type="Pfam" id="PF08281">
    <property type="entry name" value="Sigma70_r4_2"/>
    <property type="match status" value="1"/>
</dbReference>
<proteinExistence type="inferred from homology"/>
<dbReference type="Pfam" id="PF04542">
    <property type="entry name" value="Sigma70_r2"/>
    <property type="match status" value="1"/>
</dbReference>
<dbReference type="GO" id="GO:0006950">
    <property type="term" value="P:response to stress"/>
    <property type="evidence" value="ECO:0007669"/>
    <property type="project" value="UniProtKB-ARBA"/>
</dbReference>
<dbReference type="InterPro" id="IPR000838">
    <property type="entry name" value="RNA_pol_sigma70_ECF_CS"/>
</dbReference>
<dbReference type="SUPFAM" id="SSF88946">
    <property type="entry name" value="Sigma2 domain of RNA polymerase sigma factors"/>
    <property type="match status" value="1"/>
</dbReference>
<dbReference type="GO" id="GO:0016987">
    <property type="term" value="F:sigma factor activity"/>
    <property type="evidence" value="ECO:0007669"/>
    <property type="project" value="UniProtKB-KW"/>
</dbReference>